<dbReference type="CDD" id="cd05403">
    <property type="entry name" value="NT_KNTase_like"/>
    <property type="match status" value="1"/>
</dbReference>
<reference evidence="2 3" key="1">
    <citation type="submission" date="2016-06" db="EMBL/GenBank/DDBJ databases">
        <title>Genome sequence of Tepidimonas fonticaldi PL17.</title>
        <authorList>
            <person name="Pinnaka A.K."/>
        </authorList>
    </citation>
    <scope>NUCLEOTIDE SEQUENCE [LARGE SCALE GENOMIC DNA]</scope>
    <source>
        <strain evidence="2 3">PL17</strain>
    </source>
</reference>
<comment type="caution">
    <text evidence="2">The sequence shown here is derived from an EMBL/GenBank/DDBJ whole genome shotgun (WGS) entry which is preliminary data.</text>
</comment>
<organism evidence="2 3">
    <name type="scientific">Tepidimonas fonticaldi</name>
    <dbReference type="NCBI Taxonomy" id="1101373"/>
    <lineage>
        <taxon>Bacteria</taxon>
        <taxon>Pseudomonadati</taxon>
        <taxon>Pseudomonadota</taxon>
        <taxon>Betaproteobacteria</taxon>
        <taxon>Burkholderiales</taxon>
        <taxon>Tepidimonas</taxon>
    </lineage>
</organism>
<dbReference type="EMBL" id="LZDH01000056">
    <property type="protein sequence ID" value="OBS30263.1"/>
    <property type="molecule type" value="Genomic_DNA"/>
</dbReference>
<protein>
    <recommendedName>
        <fullName evidence="1">Polymerase nucleotidyl transferase domain-containing protein</fullName>
    </recommendedName>
</protein>
<sequence length="116" mass="12992">MPALDPTRLHLPARHLHTLRALLRQHVPRAEVWAYGSRVTGGAHEGSDLDLVLRDPDDPTRDVEGWGELQEALQASPLPMLVDVHLWSRLPEAFHRRIEAGYVVMQHGEGAATARE</sequence>
<name>A0A1A6DTS3_9BURK</name>
<evidence type="ECO:0000259" key="1">
    <source>
        <dbReference type="Pfam" id="PF01909"/>
    </source>
</evidence>
<proteinExistence type="predicted"/>
<dbReference type="STRING" id="1101373.A9O67_04240"/>
<dbReference type="InterPro" id="IPR043519">
    <property type="entry name" value="NT_sf"/>
</dbReference>
<dbReference type="SUPFAM" id="SSF81301">
    <property type="entry name" value="Nucleotidyltransferase"/>
    <property type="match status" value="1"/>
</dbReference>
<gene>
    <name evidence="2" type="ORF">A9O67_04240</name>
</gene>
<accession>A0A1A6DTS3</accession>
<dbReference type="OrthoDB" id="9808659at2"/>
<evidence type="ECO:0000313" key="3">
    <source>
        <dbReference type="Proteomes" id="UP000091969"/>
    </source>
</evidence>
<dbReference type="AlphaFoldDB" id="A0A1A6DTS3"/>
<evidence type="ECO:0000313" key="2">
    <source>
        <dbReference type="EMBL" id="OBS30263.1"/>
    </source>
</evidence>
<dbReference type="Pfam" id="PF01909">
    <property type="entry name" value="NTP_transf_2"/>
    <property type="match status" value="1"/>
</dbReference>
<dbReference type="InterPro" id="IPR002934">
    <property type="entry name" value="Polymerase_NTP_transf_dom"/>
</dbReference>
<dbReference type="Proteomes" id="UP000091969">
    <property type="component" value="Unassembled WGS sequence"/>
</dbReference>
<dbReference type="GO" id="GO:0016779">
    <property type="term" value="F:nucleotidyltransferase activity"/>
    <property type="evidence" value="ECO:0007669"/>
    <property type="project" value="InterPro"/>
</dbReference>
<keyword evidence="3" id="KW-1185">Reference proteome</keyword>
<dbReference type="Gene3D" id="3.30.460.10">
    <property type="entry name" value="Beta Polymerase, domain 2"/>
    <property type="match status" value="1"/>
</dbReference>
<dbReference type="RefSeq" id="WP_068608539.1">
    <property type="nucleotide sequence ID" value="NZ_LZDH01000056.1"/>
</dbReference>
<feature type="domain" description="Polymerase nucleotidyl transferase" evidence="1">
    <location>
        <begin position="19"/>
        <end position="97"/>
    </location>
</feature>